<feature type="compositionally biased region" description="Basic and acidic residues" evidence="1">
    <location>
        <begin position="14"/>
        <end position="28"/>
    </location>
</feature>
<evidence type="ECO:0000313" key="2">
    <source>
        <dbReference type="EMBL" id="KAK8724224.1"/>
    </source>
</evidence>
<feature type="compositionally biased region" description="Basic residues" evidence="1">
    <location>
        <begin position="155"/>
        <end position="171"/>
    </location>
</feature>
<evidence type="ECO:0000313" key="3">
    <source>
        <dbReference type="Proteomes" id="UP001445076"/>
    </source>
</evidence>
<dbReference type="EMBL" id="JARKIK010000086">
    <property type="protein sequence ID" value="KAK8724224.1"/>
    <property type="molecule type" value="Genomic_DNA"/>
</dbReference>
<organism evidence="2 3">
    <name type="scientific">Cherax quadricarinatus</name>
    <name type="common">Australian red claw crayfish</name>
    <dbReference type="NCBI Taxonomy" id="27406"/>
    <lineage>
        <taxon>Eukaryota</taxon>
        <taxon>Metazoa</taxon>
        <taxon>Ecdysozoa</taxon>
        <taxon>Arthropoda</taxon>
        <taxon>Crustacea</taxon>
        <taxon>Multicrustacea</taxon>
        <taxon>Malacostraca</taxon>
        <taxon>Eumalacostraca</taxon>
        <taxon>Eucarida</taxon>
        <taxon>Decapoda</taxon>
        <taxon>Pleocyemata</taxon>
        <taxon>Astacidea</taxon>
        <taxon>Parastacoidea</taxon>
        <taxon>Parastacidae</taxon>
        <taxon>Cherax</taxon>
    </lineage>
</organism>
<proteinExistence type="predicted"/>
<accession>A0AAW0W480</accession>
<feature type="compositionally biased region" description="Polar residues" evidence="1">
    <location>
        <begin position="234"/>
        <end position="243"/>
    </location>
</feature>
<reference evidence="2 3" key="1">
    <citation type="journal article" date="2024" name="BMC Genomics">
        <title>Genome assembly of redclaw crayfish (Cherax quadricarinatus) provides insights into its immune adaptation and hypoxia tolerance.</title>
        <authorList>
            <person name="Liu Z."/>
            <person name="Zheng J."/>
            <person name="Li H."/>
            <person name="Fang K."/>
            <person name="Wang S."/>
            <person name="He J."/>
            <person name="Zhou D."/>
            <person name="Weng S."/>
            <person name="Chi M."/>
            <person name="Gu Z."/>
            <person name="He J."/>
            <person name="Li F."/>
            <person name="Wang M."/>
        </authorList>
    </citation>
    <scope>NUCLEOTIDE SEQUENCE [LARGE SCALE GENOMIC DNA]</scope>
    <source>
        <strain evidence="2">ZL_2023a</strain>
    </source>
</reference>
<feature type="region of interest" description="Disordered" evidence="1">
    <location>
        <begin position="13"/>
        <end position="40"/>
    </location>
</feature>
<keyword evidence="3" id="KW-1185">Reference proteome</keyword>
<protein>
    <submittedName>
        <fullName evidence="2">Uncharacterized protein</fullName>
    </submittedName>
</protein>
<name>A0AAW0W480_CHEQU</name>
<evidence type="ECO:0000256" key="1">
    <source>
        <dbReference type="SAM" id="MobiDB-lite"/>
    </source>
</evidence>
<feature type="compositionally biased region" description="Polar residues" evidence="1">
    <location>
        <begin position="144"/>
        <end position="153"/>
    </location>
</feature>
<gene>
    <name evidence="2" type="ORF">OTU49_011288</name>
</gene>
<comment type="caution">
    <text evidence="2">The sequence shown here is derived from an EMBL/GenBank/DDBJ whole genome shotgun (WGS) entry which is preliminary data.</text>
</comment>
<dbReference type="AlphaFoldDB" id="A0AAW0W480"/>
<dbReference type="Proteomes" id="UP001445076">
    <property type="component" value="Unassembled WGS sequence"/>
</dbReference>
<feature type="region of interest" description="Disordered" evidence="1">
    <location>
        <begin position="225"/>
        <end position="247"/>
    </location>
</feature>
<sequence>MSDLLSLLYAAEEEVQREQQQHSTKDENENISPAHDNTPLAVTLSSPVISSTSTAEEPSLSTTTLNDIFTTSTTTNQPATLSITVTTTTHSESNRHNLSTDIFSPQLGEGVTVLKNLPPDALEKKTSFLGDSSGSLPSISSESVNEQRLPDTQTHPRHRPPVTQTHPRHRPPVTQTPPGHTHKEESSLSVHQIGKPPLAAPSLTPTHSRSRPGVVLPVDKTGEPLAGSVPRVPPNNTYISPSKSMGRGGFPTIERVYQPGQVEPNTHTVTVQGVDSPNDTQDINITQQTTTQESDFDTKDVNAIDWYYNNYYREYASLPVGGNKPVSGASTLTLAPILTCLIGVIHNLVHL</sequence>
<feature type="compositionally biased region" description="Low complexity" evidence="1">
    <location>
        <begin position="132"/>
        <end position="143"/>
    </location>
</feature>
<feature type="region of interest" description="Disordered" evidence="1">
    <location>
        <begin position="125"/>
        <end position="212"/>
    </location>
</feature>